<evidence type="ECO:0000313" key="2">
    <source>
        <dbReference type="EMBL" id="PRL89063.1"/>
    </source>
</evidence>
<comment type="caution">
    <text evidence="2">The sequence shown here is derived from an EMBL/GenBank/DDBJ whole genome shotgun (WGS) entry which is preliminary data.</text>
</comment>
<organism evidence="2">
    <name type="scientific">Haemophilus influenzae</name>
    <dbReference type="NCBI Taxonomy" id="727"/>
    <lineage>
        <taxon>Bacteria</taxon>
        <taxon>Pseudomonadati</taxon>
        <taxon>Pseudomonadota</taxon>
        <taxon>Gammaproteobacteria</taxon>
        <taxon>Pasteurellales</taxon>
        <taxon>Pasteurellaceae</taxon>
        <taxon>Haemophilus</taxon>
    </lineage>
</organism>
<dbReference type="AlphaFoldDB" id="A0ABD6WNH8"/>
<proteinExistence type="predicted"/>
<protein>
    <submittedName>
        <fullName evidence="2">Uncharacterized protein</fullName>
    </submittedName>
</protein>
<feature type="coiled-coil region" evidence="1">
    <location>
        <begin position="3"/>
        <end position="30"/>
    </location>
</feature>
<keyword evidence="1" id="KW-0175">Coiled coil</keyword>
<dbReference type="EMBL" id="MZKM01000051">
    <property type="protein sequence ID" value="PRL89063.1"/>
    <property type="molecule type" value="Genomic_DNA"/>
</dbReference>
<dbReference type="RefSeq" id="WP_042593894.1">
    <property type="nucleotide sequence ID" value="NZ_AP018766.1"/>
</dbReference>
<accession>A0ABD6WNH8</accession>
<reference evidence="2" key="1">
    <citation type="submission" date="2017-02" db="EMBL/GenBank/DDBJ databases">
        <title>Haemophilus influenzae in COPD genome sequencing project.</title>
        <authorList>
            <person name="Murphy T.F."/>
            <person name="Kong Y."/>
            <person name="Nadendla S."/>
            <person name="Tettelin H."/>
            <person name="Pettigrew M."/>
        </authorList>
    </citation>
    <scope>NUCLEOTIDE SEQUENCE [LARGE SCALE GENOMIC DNA]</scope>
    <source>
        <strain evidence="2">19P94H1</strain>
    </source>
</reference>
<evidence type="ECO:0000256" key="1">
    <source>
        <dbReference type="SAM" id="Coils"/>
    </source>
</evidence>
<gene>
    <name evidence="2" type="ORF">BV022_01481</name>
</gene>
<sequence>MTALSIEERLKNLETQISFYRQVAEHYAQQLFESQAQTAQFLSETQDGGATLYRYLRILHSNAESTREFLATQPDTVPTLIDAKHHFYSYYLAHLERLEKTYKTILPDILIDLTLHPSSPEELNVLAENVVLVLEKEES</sequence>
<name>A0ABD6WNH8_HAEIF</name>